<organism evidence="1 2">
    <name type="scientific">Caenorhabditis briggsae</name>
    <dbReference type="NCBI Taxonomy" id="6238"/>
    <lineage>
        <taxon>Eukaryota</taxon>
        <taxon>Metazoa</taxon>
        <taxon>Ecdysozoa</taxon>
        <taxon>Nematoda</taxon>
        <taxon>Chromadorea</taxon>
        <taxon>Rhabditida</taxon>
        <taxon>Rhabditina</taxon>
        <taxon>Rhabditomorpha</taxon>
        <taxon>Rhabditoidea</taxon>
        <taxon>Rhabditidae</taxon>
        <taxon>Peloderinae</taxon>
        <taxon>Caenorhabditis</taxon>
    </lineage>
</organism>
<reference evidence="1 2" key="1">
    <citation type="journal article" date="2003" name="PLoS Biol.">
        <title>The genome sequence of Caenorhabditis briggsae: a platform for comparative genomics.</title>
        <authorList>
            <person name="Stein L.D."/>
            <person name="Bao Z."/>
            <person name="Blasiar D."/>
            <person name="Blumenthal T."/>
            <person name="Brent M.R."/>
            <person name="Chen N."/>
            <person name="Chinwalla A."/>
            <person name="Clarke L."/>
            <person name="Clee C."/>
            <person name="Coghlan A."/>
            <person name="Coulson A."/>
            <person name="D'Eustachio P."/>
            <person name="Fitch D.H."/>
            <person name="Fulton L.A."/>
            <person name="Fulton R.E."/>
            <person name="Griffiths-Jones S."/>
            <person name="Harris T.W."/>
            <person name="Hillier L.W."/>
            <person name="Kamath R."/>
            <person name="Kuwabara P.E."/>
            <person name="Mardis E.R."/>
            <person name="Marra M.A."/>
            <person name="Miner T.L."/>
            <person name="Minx P."/>
            <person name="Mullikin J.C."/>
            <person name="Plumb R.W."/>
            <person name="Rogers J."/>
            <person name="Schein J.E."/>
            <person name="Sohrmann M."/>
            <person name="Spieth J."/>
            <person name="Stajich J.E."/>
            <person name="Wei C."/>
            <person name="Willey D."/>
            <person name="Wilson R.K."/>
            <person name="Durbin R."/>
            <person name="Waterston R.H."/>
        </authorList>
    </citation>
    <scope>NUCLEOTIDE SEQUENCE [LARGE SCALE GENOMIC DNA]</scope>
    <source>
        <strain evidence="1 2">AF16</strain>
    </source>
</reference>
<keyword evidence="2" id="KW-1185">Reference proteome</keyword>
<sequence>MVLFHSRCLYKKR</sequence>
<evidence type="ECO:0000313" key="2">
    <source>
        <dbReference type="Proteomes" id="UP000008549"/>
    </source>
</evidence>
<dbReference type="Proteomes" id="UP000008549">
    <property type="component" value="Unassembled WGS sequence"/>
</dbReference>
<evidence type="ECO:0000313" key="1">
    <source>
        <dbReference type="EMBL" id="CAR99693.1"/>
    </source>
</evidence>
<dbReference type="KEGG" id="cbr:CBG_25293"/>
<dbReference type="RefSeq" id="XP_045099254.1">
    <property type="nucleotide sequence ID" value="XM_045238354.1"/>
</dbReference>
<name>B6IIG3_CAEBR</name>
<dbReference type="InParanoid" id="B6IIG3"/>
<gene>
    <name evidence="1" type="ORF">CBG25293</name>
    <name evidence="1" type="ORF">CBG_25293</name>
</gene>
<accession>B6IIG3</accession>
<dbReference type="EMBL" id="HE600958">
    <property type="protein sequence ID" value="CAR99693.1"/>
    <property type="molecule type" value="Genomic_DNA"/>
</dbReference>
<proteinExistence type="predicted"/>
<dbReference type="CTD" id="68916786"/>
<reference evidence="1 2" key="2">
    <citation type="journal article" date="2011" name="PLoS Genet.">
        <title>Caenorhabditis briggsae recombinant inbred line genotypes reveal inter-strain incompatibility and the evolution of recombination.</title>
        <authorList>
            <person name="Ross J.A."/>
            <person name="Koboldt D.C."/>
            <person name="Staisch J.E."/>
            <person name="Chamberlin H.M."/>
            <person name="Gupta B.P."/>
            <person name="Miller R.D."/>
            <person name="Baird S.E."/>
            <person name="Haag E.S."/>
        </authorList>
    </citation>
    <scope>NUCLEOTIDE SEQUENCE [LARGE SCALE GENOMIC DNA]</scope>
    <source>
        <strain evidence="1 2">AF16</strain>
    </source>
</reference>
<protein>
    <submittedName>
        <fullName evidence="1">Protein CBG25293</fullName>
    </submittedName>
</protein>
<dbReference type="GeneID" id="68916786"/>